<dbReference type="RefSeq" id="WP_150450133.1">
    <property type="nucleotide sequence ID" value="NZ_VYSA01000004.1"/>
</dbReference>
<dbReference type="AlphaFoldDB" id="A0A5J5IWY0"/>
<comment type="caution">
    <text evidence="1">The sequence shown here is derived from an EMBL/GenBank/DDBJ whole genome shotgun (WGS) entry which is preliminary data.</text>
</comment>
<accession>A0A5J5IWY0</accession>
<gene>
    <name evidence="1" type="ORF">F6B43_16670</name>
</gene>
<sequence>MSSREGQDDAVIGAELLTQLGDNATVLGVYDEGQDIALDLHEGLFSPTTQQRALAFLNSDRYRDAASRFRRLTGTTDAAEEAS</sequence>
<protein>
    <submittedName>
        <fullName evidence="1">Uncharacterized protein</fullName>
    </submittedName>
</protein>
<organism evidence="1 2">
    <name type="scientific">Microbacterium rhizomatis</name>
    <dbReference type="NCBI Taxonomy" id="1631477"/>
    <lineage>
        <taxon>Bacteria</taxon>
        <taxon>Bacillati</taxon>
        <taxon>Actinomycetota</taxon>
        <taxon>Actinomycetes</taxon>
        <taxon>Micrococcales</taxon>
        <taxon>Microbacteriaceae</taxon>
        <taxon>Microbacterium</taxon>
    </lineage>
</organism>
<reference evidence="2" key="1">
    <citation type="submission" date="2019-09" db="EMBL/GenBank/DDBJ databases">
        <title>Mumia zhuanghuii sp. nov. isolated from the intestinal contents of plateau pika (Ochotona curzoniae) in the Qinghai-Tibet plateau of China.</title>
        <authorList>
            <person name="Tian Z."/>
        </authorList>
    </citation>
    <scope>NUCLEOTIDE SEQUENCE [LARGE SCALE GENOMIC DNA]</scope>
    <source>
        <strain evidence="2">JCM 30598</strain>
    </source>
</reference>
<evidence type="ECO:0000313" key="2">
    <source>
        <dbReference type="Proteomes" id="UP000325827"/>
    </source>
</evidence>
<evidence type="ECO:0000313" key="1">
    <source>
        <dbReference type="EMBL" id="KAA9105991.1"/>
    </source>
</evidence>
<dbReference type="Proteomes" id="UP000325827">
    <property type="component" value="Unassembled WGS sequence"/>
</dbReference>
<name>A0A5J5IWY0_9MICO</name>
<dbReference type="EMBL" id="VYSA01000004">
    <property type="protein sequence ID" value="KAA9105991.1"/>
    <property type="molecule type" value="Genomic_DNA"/>
</dbReference>
<dbReference type="OrthoDB" id="5123764at2"/>
<keyword evidence="2" id="KW-1185">Reference proteome</keyword>
<proteinExistence type="predicted"/>